<dbReference type="AlphaFoldDB" id="A0A2D1QIE4"/>
<gene>
    <name evidence="6" type="primary">yecN</name>
    <name evidence="6" type="ORF">Asalp_28650</name>
</gene>
<dbReference type="Proteomes" id="UP000222916">
    <property type="component" value="Chromosome"/>
</dbReference>
<accession>A0A2D1QIE4</accession>
<dbReference type="GO" id="GO:0016020">
    <property type="term" value="C:membrane"/>
    <property type="evidence" value="ECO:0007669"/>
    <property type="project" value="UniProtKB-SubCell"/>
</dbReference>
<proteinExistence type="predicted"/>
<dbReference type="PANTHER" id="PTHR35814:SF1">
    <property type="entry name" value="GLUTATHIONE S-TRANSFERASE-RELATED"/>
    <property type="match status" value="1"/>
</dbReference>
<feature type="transmembrane region" description="Helical" evidence="5">
    <location>
        <begin position="107"/>
        <end position="128"/>
    </location>
</feature>
<keyword evidence="2 5" id="KW-0812">Transmembrane</keyword>
<protein>
    <submittedName>
        <fullName evidence="6">MAPEG family protein YecN</fullName>
    </submittedName>
</protein>
<dbReference type="SUPFAM" id="SSF161084">
    <property type="entry name" value="MAPEG domain-like"/>
    <property type="match status" value="1"/>
</dbReference>
<dbReference type="InterPro" id="IPR001129">
    <property type="entry name" value="Membr-assoc_MAPEG"/>
</dbReference>
<evidence type="ECO:0000256" key="5">
    <source>
        <dbReference type="SAM" id="Phobius"/>
    </source>
</evidence>
<reference evidence="7" key="1">
    <citation type="journal article" date="2018" name="BMC Genomics">
        <title>The complete and fully assembled genome sequence of Aeromonas salmonicida subsp. pectinolytica and its comparative analysis with other Aeromonas species: investigation of the mobilome in environmental and pathogenic strains.</title>
        <authorList>
            <person name="Pfeiffer F."/>
            <person name="Zamora-Lagos M.A."/>
            <person name="Blettinger M."/>
            <person name="Yeroslaviz A."/>
            <person name="Dahl A."/>
            <person name="Gruber S."/>
            <person name="Habermann B.H."/>
        </authorList>
    </citation>
    <scope>NUCLEOTIDE SEQUENCE [LARGE SCALE GENOMIC DNA]</scope>
    <source>
        <strain evidence="7">34mel</strain>
    </source>
</reference>
<sequence>MMMHITLIYAGLLGLLFLLLSFWVVKRRAQFKVMIGEGEAPEMRSAIRAHGNFAEYVPLTLLLMALCELAGVGAFWLHVGGLCLLVGRILHAIGIQIPKAPNMPRLFGTLLFWLALGLFSVLALVQGLSFG</sequence>
<evidence type="ECO:0000256" key="2">
    <source>
        <dbReference type="ARBA" id="ARBA00022692"/>
    </source>
</evidence>
<evidence type="ECO:0000313" key="6">
    <source>
        <dbReference type="EMBL" id="ATP09984.1"/>
    </source>
</evidence>
<dbReference type="EMBL" id="CP022426">
    <property type="protein sequence ID" value="ATP09984.1"/>
    <property type="molecule type" value="Genomic_DNA"/>
</dbReference>
<dbReference type="Pfam" id="PF01124">
    <property type="entry name" value="MAPEG"/>
    <property type="match status" value="1"/>
</dbReference>
<evidence type="ECO:0000256" key="3">
    <source>
        <dbReference type="ARBA" id="ARBA00022989"/>
    </source>
</evidence>
<keyword evidence="3 5" id="KW-1133">Transmembrane helix</keyword>
<name>A0A2D1QIE4_AERSA</name>
<dbReference type="InterPro" id="IPR023352">
    <property type="entry name" value="MAPEG-like_dom_sf"/>
</dbReference>
<evidence type="ECO:0000256" key="1">
    <source>
        <dbReference type="ARBA" id="ARBA00004370"/>
    </source>
</evidence>
<evidence type="ECO:0000313" key="7">
    <source>
        <dbReference type="Proteomes" id="UP000222916"/>
    </source>
</evidence>
<feature type="transmembrane region" description="Helical" evidence="5">
    <location>
        <begin position="6"/>
        <end position="25"/>
    </location>
</feature>
<comment type="subcellular location">
    <subcellularLocation>
        <location evidence="1">Membrane</location>
    </subcellularLocation>
</comment>
<evidence type="ECO:0000256" key="4">
    <source>
        <dbReference type="ARBA" id="ARBA00023136"/>
    </source>
</evidence>
<dbReference type="PANTHER" id="PTHR35814">
    <property type="match status" value="1"/>
</dbReference>
<keyword evidence="4 5" id="KW-0472">Membrane</keyword>
<dbReference type="Gene3D" id="1.20.120.550">
    <property type="entry name" value="Membrane associated eicosanoid/glutathione metabolism-like domain"/>
    <property type="match status" value="1"/>
</dbReference>
<feature type="transmembrane region" description="Helical" evidence="5">
    <location>
        <begin position="77"/>
        <end position="95"/>
    </location>
</feature>
<organism evidence="6 7">
    <name type="scientific">Aeromonas salmonicida subsp. pectinolytica 34mel</name>
    <dbReference type="NCBI Taxonomy" id="1324960"/>
    <lineage>
        <taxon>Bacteria</taxon>
        <taxon>Pseudomonadati</taxon>
        <taxon>Pseudomonadota</taxon>
        <taxon>Gammaproteobacteria</taxon>
        <taxon>Aeromonadales</taxon>
        <taxon>Aeromonadaceae</taxon>
        <taxon>Aeromonas</taxon>
    </lineage>
</organism>